<gene>
    <name evidence="2" type="ORF">FCALED_LOCUS15631</name>
</gene>
<dbReference type="EMBL" id="CAJVPQ010014973">
    <property type="protein sequence ID" value="CAG8741192.1"/>
    <property type="molecule type" value="Genomic_DNA"/>
</dbReference>
<reference evidence="2" key="1">
    <citation type="submission" date="2021-06" db="EMBL/GenBank/DDBJ databases">
        <authorList>
            <person name="Kallberg Y."/>
            <person name="Tangrot J."/>
            <person name="Rosling A."/>
        </authorList>
    </citation>
    <scope>NUCLEOTIDE SEQUENCE</scope>
    <source>
        <strain evidence="2">UK204</strain>
    </source>
</reference>
<protein>
    <submittedName>
        <fullName evidence="2">2081_t:CDS:1</fullName>
    </submittedName>
</protein>
<dbReference type="InterPro" id="IPR036561">
    <property type="entry name" value="MAM33_sf"/>
</dbReference>
<dbReference type="SUPFAM" id="SSF54529">
    <property type="entry name" value="Mitochondrial glycoprotein MAM33-like"/>
    <property type="match status" value="1"/>
</dbReference>
<dbReference type="GO" id="GO:0042256">
    <property type="term" value="P:cytosolic ribosome assembly"/>
    <property type="evidence" value="ECO:0007669"/>
    <property type="project" value="TreeGrafter"/>
</dbReference>
<feature type="region of interest" description="Disordered" evidence="1">
    <location>
        <begin position="27"/>
        <end position="77"/>
    </location>
</feature>
<dbReference type="GO" id="GO:0005759">
    <property type="term" value="C:mitochondrial matrix"/>
    <property type="evidence" value="ECO:0007669"/>
    <property type="project" value="InterPro"/>
</dbReference>
<feature type="compositionally biased region" description="Acidic residues" evidence="1">
    <location>
        <begin position="27"/>
        <end position="45"/>
    </location>
</feature>
<proteinExistence type="predicted"/>
<organism evidence="2 3">
    <name type="scientific">Funneliformis caledonium</name>
    <dbReference type="NCBI Taxonomy" id="1117310"/>
    <lineage>
        <taxon>Eukaryota</taxon>
        <taxon>Fungi</taxon>
        <taxon>Fungi incertae sedis</taxon>
        <taxon>Mucoromycota</taxon>
        <taxon>Glomeromycotina</taxon>
        <taxon>Glomeromycetes</taxon>
        <taxon>Glomerales</taxon>
        <taxon>Glomeraceae</taxon>
        <taxon>Funneliformis</taxon>
    </lineage>
</organism>
<keyword evidence="3" id="KW-1185">Reference proteome</keyword>
<dbReference type="PANTHER" id="PTHR10826:SF1">
    <property type="entry name" value="COMPLEMENT COMPONENT 1 Q SUBCOMPONENT-BINDING PROTEIN, MITOCHONDRIAL"/>
    <property type="match status" value="1"/>
</dbReference>
<dbReference type="AlphaFoldDB" id="A0A9N9NLY9"/>
<dbReference type="OrthoDB" id="278212at2759"/>
<feature type="non-terminal residue" evidence="2">
    <location>
        <position position="180"/>
    </location>
</feature>
<dbReference type="InterPro" id="IPR003428">
    <property type="entry name" value="MAM33"/>
</dbReference>
<accession>A0A9N9NLY9</accession>
<comment type="caution">
    <text evidence="2">The sequence shown here is derived from an EMBL/GenBank/DDBJ whole genome shotgun (WGS) entry which is preliminary data.</text>
</comment>
<evidence type="ECO:0000256" key="1">
    <source>
        <dbReference type="SAM" id="MobiDB-lite"/>
    </source>
</evidence>
<evidence type="ECO:0000313" key="3">
    <source>
        <dbReference type="Proteomes" id="UP000789570"/>
    </source>
</evidence>
<dbReference type="PANTHER" id="PTHR10826">
    <property type="entry name" value="COMPLEMENT COMPONENT 1"/>
    <property type="match status" value="1"/>
</dbReference>
<name>A0A9N9NLY9_9GLOM</name>
<sequence length="180" mass="21112">EFNDEKIRILFKVTPVEFLGDESEFLDAEAEEEEEEVDEISEQSEETTATSATYEGGKNEELIDSSDEDFEEEPDPEKTLRCAITIEKKEKGVLAFEAFAREGGFLIDNISFYEVPQINHVKIATPFLNLSRDFRHLFIKYLEHRGINDDLSHYILRYSTHKENQEYIFWLENVKKFIDI</sequence>
<dbReference type="Pfam" id="PF02330">
    <property type="entry name" value="MAM33"/>
    <property type="match status" value="1"/>
</dbReference>
<dbReference type="Proteomes" id="UP000789570">
    <property type="component" value="Unassembled WGS sequence"/>
</dbReference>
<dbReference type="Gene3D" id="3.10.280.10">
    <property type="entry name" value="Mitochondrial glycoprotein"/>
    <property type="match status" value="1"/>
</dbReference>
<evidence type="ECO:0000313" key="2">
    <source>
        <dbReference type="EMBL" id="CAG8741192.1"/>
    </source>
</evidence>
<feature type="compositionally biased region" description="Acidic residues" evidence="1">
    <location>
        <begin position="62"/>
        <end position="75"/>
    </location>
</feature>